<evidence type="ECO:0000313" key="3">
    <source>
        <dbReference type="Proteomes" id="UP001501565"/>
    </source>
</evidence>
<keyword evidence="1" id="KW-0732">Signal</keyword>
<feature type="chain" id="PRO_5045042341" evidence="1">
    <location>
        <begin position="22"/>
        <end position="318"/>
    </location>
</feature>
<evidence type="ECO:0000313" key="2">
    <source>
        <dbReference type="EMBL" id="GAA3917532.1"/>
    </source>
</evidence>
<proteinExistence type="predicted"/>
<reference evidence="3" key="1">
    <citation type="journal article" date="2019" name="Int. J. Syst. Evol. Microbiol.">
        <title>The Global Catalogue of Microorganisms (GCM) 10K type strain sequencing project: providing services to taxonomists for standard genome sequencing and annotation.</title>
        <authorList>
            <consortium name="The Broad Institute Genomics Platform"/>
            <consortium name="The Broad Institute Genome Sequencing Center for Infectious Disease"/>
            <person name="Wu L."/>
            <person name="Ma J."/>
        </authorList>
    </citation>
    <scope>NUCLEOTIDE SEQUENCE [LARGE SCALE GENOMIC DNA]</scope>
    <source>
        <strain evidence="3">JCM 17551</strain>
    </source>
</reference>
<dbReference type="Proteomes" id="UP001501565">
    <property type="component" value="Unassembled WGS sequence"/>
</dbReference>
<accession>A0ABP7MBW4</accession>
<dbReference type="RefSeq" id="WP_344796238.1">
    <property type="nucleotide sequence ID" value="NZ_BAABBN010000004.1"/>
</dbReference>
<dbReference type="EMBL" id="BAABBN010000004">
    <property type="protein sequence ID" value="GAA3917532.1"/>
    <property type="molecule type" value="Genomic_DNA"/>
</dbReference>
<name>A0ABP7MBW4_9GAMM</name>
<organism evidence="2 3">
    <name type="scientific">Litoribacillus peritrichatus</name>
    <dbReference type="NCBI Taxonomy" id="718191"/>
    <lineage>
        <taxon>Bacteria</taxon>
        <taxon>Pseudomonadati</taxon>
        <taxon>Pseudomonadota</taxon>
        <taxon>Gammaproteobacteria</taxon>
        <taxon>Oceanospirillales</taxon>
        <taxon>Oceanospirillaceae</taxon>
        <taxon>Litoribacillus</taxon>
    </lineage>
</organism>
<comment type="caution">
    <text evidence="2">The sequence shown here is derived from an EMBL/GenBank/DDBJ whole genome shotgun (WGS) entry which is preliminary data.</text>
</comment>
<evidence type="ECO:0000256" key="1">
    <source>
        <dbReference type="SAM" id="SignalP"/>
    </source>
</evidence>
<protein>
    <submittedName>
        <fullName evidence="2">Uncharacterized protein</fullName>
    </submittedName>
</protein>
<keyword evidence="3" id="KW-1185">Reference proteome</keyword>
<sequence>MKLKKIAMGLGCLAVSTMTMAGSYSVFPGYVAHGINTYNGSPIGDYSVVAPGVGMLNSETAILEIGALAAEGSFDSQQITPYTDRNTPLATTRSFFDFFVPGGEIDETTVNVTLDEIGTNYFGFTAPEDRVVAGNFEDSASEPSIYRAKGVNESPTVGEWEDIQGKMTVVERRNGKSIVRITIREALPNSIYTLWDVGIKNPSTETAAGYAVPLGGLPNAMITDNNGCAYKEIEMAYSPARSCEAGEASCSAYISAFYHWDAQVYGGAPAGTWSKLPTGIYAGNQMVFPTSGELLQEPVTELSKPSIHGCYPKFSRKK</sequence>
<feature type="signal peptide" evidence="1">
    <location>
        <begin position="1"/>
        <end position="21"/>
    </location>
</feature>
<gene>
    <name evidence="2" type="ORF">GCM10022277_10700</name>
</gene>